<sequence>VRQLAARKGVRIAKWLGDGAMLVGTEPERTVEVVIEIEGVIDMSGSPLKLRAGIARGPVLLVEGEDHIGDAVNLASRLCDMAKSHQVLAPASLVSSLLVNSEVEPVGDLEISGFAEPVPVVRLLPEGGHVDD</sequence>
<dbReference type="InterPro" id="IPR029787">
    <property type="entry name" value="Nucleotide_cyclase"/>
</dbReference>
<accession>A0A381QIG9</accession>
<dbReference type="CDD" id="cd07302">
    <property type="entry name" value="CHD"/>
    <property type="match status" value="1"/>
</dbReference>
<feature type="non-terminal residue" evidence="2">
    <location>
        <position position="1"/>
    </location>
</feature>
<dbReference type="SUPFAM" id="SSF55073">
    <property type="entry name" value="Nucleotide cyclase"/>
    <property type="match status" value="1"/>
</dbReference>
<protein>
    <recommendedName>
        <fullName evidence="1">Guanylate cyclase domain-containing protein</fullName>
    </recommendedName>
</protein>
<name>A0A381QIG9_9ZZZZ</name>
<dbReference type="AlphaFoldDB" id="A0A381QIG9"/>
<evidence type="ECO:0000259" key="1">
    <source>
        <dbReference type="PROSITE" id="PS50125"/>
    </source>
</evidence>
<organism evidence="2">
    <name type="scientific">marine metagenome</name>
    <dbReference type="NCBI Taxonomy" id="408172"/>
    <lineage>
        <taxon>unclassified sequences</taxon>
        <taxon>metagenomes</taxon>
        <taxon>ecological metagenomes</taxon>
    </lineage>
</organism>
<dbReference type="Gene3D" id="3.30.70.1230">
    <property type="entry name" value="Nucleotide cyclase"/>
    <property type="match status" value="1"/>
</dbReference>
<feature type="domain" description="Guanylate cyclase" evidence="1">
    <location>
        <begin position="1"/>
        <end position="79"/>
    </location>
</feature>
<dbReference type="InterPro" id="IPR001054">
    <property type="entry name" value="A/G_cyclase"/>
</dbReference>
<dbReference type="GO" id="GO:0009190">
    <property type="term" value="P:cyclic nucleotide biosynthetic process"/>
    <property type="evidence" value="ECO:0007669"/>
    <property type="project" value="InterPro"/>
</dbReference>
<gene>
    <name evidence="2" type="ORF">METZ01_LOCUS31538</name>
</gene>
<dbReference type="PROSITE" id="PS50125">
    <property type="entry name" value="GUANYLATE_CYCLASE_2"/>
    <property type="match status" value="1"/>
</dbReference>
<dbReference type="EMBL" id="UINC01001362">
    <property type="protein sequence ID" value="SUZ78684.1"/>
    <property type="molecule type" value="Genomic_DNA"/>
</dbReference>
<dbReference type="GO" id="GO:0035556">
    <property type="term" value="P:intracellular signal transduction"/>
    <property type="evidence" value="ECO:0007669"/>
    <property type="project" value="InterPro"/>
</dbReference>
<proteinExistence type="predicted"/>
<reference evidence="2" key="1">
    <citation type="submission" date="2018-05" db="EMBL/GenBank/DDBJ databases">
        <authorList>
            <person name="Lanie J.A."/>
            <person name="Ng W.-L."/>
            <person name="Kazmierczak K.M."/>
            <person name="Andrzejewski T.M."/>
            <person name="Davidsen T.M."/>
            <person name="Wayne K.J."/>
            <person name="Tettelin H."/>
            <person name="Glass J.I."/>
            <person name="Rusch D."/>
            <person name="Podicherti R."/>
            <person name="Tsui H.-C.T."/>
            <person name="Winkler M.E."/>
        </authorList>
    </citation>
    <scope>NUCLEOTIDE SEQUENCE</scope>
</reference>
<evidence type="ECO:0000313" key="2">
    <source>
        <dbReference type="EMBL" id="SUZ78684.1"/>
    </source>
</evidence>